<dbReference type="OrthoDB" id="6778137at2759"/>
<evidence type="ECO:0000256" key="1">
    <source>
        <dbReference type="SAM" id="MobiDB-lite"/>
    </source>
</evidence>
<proteinExistence type="predicted"/>
<dbReference type="EMBL" id="OU892283">
    <property type="protein sequence ID" value="CAG9771870.1"/>
    <property type="molecule type" value="Genomic_DNA"/>
</dbReference>
<protein>
    <submittedName>
        <fullName evidence="2">Uncharacterized protein</fullName>
    </submittedName>
</protein>
<organism evidence="2 3">
    <name type="scientific">Ceutorhynchus assimilis</name>
    <name type="common">cabbage seed weevil</name>
    <dbReference type="NCBI Taxonomy" id="467358"/>
    <lineage>
        <taxon>Eukaryota</taxon>
        <taxon>Metazoa</taxon>
        <taxon>Ecdysozoa</taxon>
        <taxon>Arthropoda</taxon>
        <taxon>Hexapoda</taxon>
        <taxon>Insecta</taxon>
        <taxon>Pterygota</taxon>
        <taxon>Neoptera</taxon>
        <taxon>Endopterygota</taxon>
        <taxon>Coleoptera</taxon>
        <taxon>Polyphaga</taxon>
        <taxon>Cucujiformia</taxon>
        <taxon>Curculionidae</taxon>
        <taxon>Ceutorhynchinae</taxon>
        <taxon>Ceutorhynchus</taxon>
    </lineage>
</organism>
<accession>A0A9N9MW49</accession>
<gene>
    <name evidence="2" type="ORF">CEUTPL_LOCUS12295</name>
</gene>
<keyword evidence="3" id="KW-1185">Reference proteome</keyword>
<dbReference type="AlphaFoldDB" id="A0A9N9MW49"/>
<evidence type="ECO:0000313" key="3">
    <source>
        <dbReference type="Proteomes" id="UP001152799"/>
    </source>
</evidence>
<feature type="region of interest" description="Disordered" evidence="1">
    <location>
        <begin position="75"/>
        <end position="111"/>
    </location>
</feature>
<name>A0A9N9MW49_9CUCU</name>
<evidence type="ECO:0000313" key="2">
    <source>
        <dbReference type="EMBL" id="CAG9771870.1"/>
    </source>
</evidence>
<dbReference type="Proteomes" id="UP001152799">
    <property type="component" value="Chromosome 7"/>
</dbReference>
<reference evidence="2" key="1">
    <citation type="submission" date="2022-01" db="EMBL/GenBank/DDBJ databases">
        <authorList>
            <person name="King R."/>
        </authorList>
    </citation>
    <scope>NUCLEOTIDE SEQUENCE</scope>
</reference>
<feature type="compositionally biased region" description="Acidic residues" evidence="1">
    <location>
        <begin position="77"/>
        <end position="87"/>
    </location>
</feature>
<sequence length="111" mass="13073">MRKILKQAFTRFETYFNALDLTSNTLNLEELRSRLIKAEPALDEYEVIQQTIELLDDDFDVNYVRIYEPERVHDDYYADSDNDEYSESDATKSTNKALPQSHRISDNNNKS</sequence>